<gene>
    <name evidence="1" type="ORF">ACFFHM_15135</name>
</gene>
<dbReference type="InterPro" id="IPR053028">
    <property type="entry name" value="Spo0E-like_phosphatase"/>
</dbReference>
<keyword evidence="2" id="KW-1185">Reference proteome</keyword>
<evidence type="ECO:0000313" key="1">
    <source>
        <dbReference type="EMBL" id="MFC0471795.1"/>
    </source>
</evidence>
<evidence type="ECO:0000313" key="2">
    <source>
        <dbReference type="Proteomes" id="UP001589838"/>
    </source>
</evidence>
<dbReference type="Proteomes" id="UP001589838">
    <property type="component" value="Unassembled WGS sequence"/>
</dbReference>
<dbReference type="InterPro" id="IPR037208">
    <property type="entry name" value="Spo0E-like_sf"/>
</dbReference>
<protein>
    <submittedName>
        <fullName evidence="1">Aspartyl-phosphate phosphatase Spo0E family protein</fullName>
    </submittedName>
</protein>
<name>A0ABV6KEQ3_9BACI</name>
<reference evidence="1 2" key="1">
    <citation type="submission" date="2024-09" db="EMBL/GenBank/DDBJ databases">
        <authorList>
            <person name="Sun Q."/>
            <person name="Mori K."/>
        </authorList>
    </citation>
    <scope>NUCLEOTIDE SEQUENCE [LARGE SCALE GENOMIC DNA]</scope>
    <source>
        <strain evidence="1 2">NCAIM B.02610</strain>
    </source>
</reference>
<dbReference type="InterPro" id="IPR018540">
    <property type="entry name" value="Spo0E-like"/>
</dbReference>
<dbReference type="InterPro" id="IPR036638">
    <property type="entry name" value="HLH_DNA-bd_sf"/>
</dbReference>
<dbReference type="RefSeq" id="WP_335959700.1">
    <property type="nucleotide sequence ID" value="NZ_JAXBLX010000006.1"/>
</dbReference>
<dbReference type="PANTHER" id="PTHR41263:SF1">
    <property type="entry name" value="ASPARTYL-PHOSPHATE PHOSPHATASE YISI"/>
    <property type="match status" value="1"/>
</dbReference>
<proteinExistence type="predicted"/>
<dbReference type="Pfam" id="PF09388">
    <property type="entry name" value="SpoOE-like"/>
    <property type="match status" value="1"/>
</dbReference>
<dbReference type="SUPFAM" id="SSF140500">
    <property type="entry name" value="BAS1536-like"/>
    <property type="match status" value="1"/>
</dbReference>
<dbReference type="PANTHER" id="PTHR41263">
    <property type="entry name" value="ASPARTYL-PHOSPHATE PHOSPHATASE YISI"/>
    <property type="match status" value="1"/>
</dbReference>
<organism evidence="1 2">
    <name type="scientific">Halalkalibacter kiskunsagensis</name>
    <dbReference type="NCBI Taxonomy" id="1548599"/>
    <lineage>
        <taxon>Bacteria</taxon>
        <taxon>Bacillati</taxon>
        <taxon>Bacillota</taxon>
        <taxon>Bacilli</taxon>
        <taxon>Bacillales</taxon>
        <taxon>Bacillaceae</taxon>
        <taxon>Halalkalibacter</taxon>
    </lineage>
</organism>
<sequence>MDKSKMEILLRNRIEKLKNEMIMTASISGMDSSETLHCSQELDKLIILYMKHFAYKKSA</sequence>
<accession>A0ABV6KEQ3</accession>
<comment type="caution">
    <text evidence="1">The sequence shown here is derived from an EMBL/GenBank/DDBJ whole genome shotgun (WGS) entry which is preliminary data.</text>
</comment>
<dbReference type="Gene3D" id="4.10.280.10">
    <property type="entry name" value="Helix-loop-helix DNA-binding domain"/>
    <property type="match status" value="1"/>
</dbReference>
<dbReference type="EMBL" id="JBHLUX010000036">
    <property type="protein sequence ID" value="MFC0471795.1"/>
    <property type="molecule type" value="Genomic_DNA"/>
</dbReference>